<dbReference type="Proteomes" id="UP001153954">
    <property type="component" value="Unassembled WGS sequence"/>
</dbReference>
<dbReference type="InterPro" id="IPR050216">
    <property type="entry name" value="LRR_domain-containing"/>
</dbReference>
<dbReference type="InterPro" id="IPR055414">
    <property type="entry name" value="LRR_R13L4/SHOC2-like"/>
</dbReference>
<reference evidence="4" key="1">
    <citation type="submission" date="2022-03" db="EMBL/GenBank/DDBJ databases">
        <authorList>
            <person name="Tunstrom K."/>
        </authorList>
    </citation>
    <scope>NUCLEOTIDE SEQUENCE</scope>
</reference>
<dbReference type="PANTHER" id="PTHR48051:SF54">
    <property type="entry name" value="LEUCINE-RICH REPEAT-CONTAINING PROTEIN"/>
    <property type="match status" value="1"/>
</dbReference>
<dbReference type="Gene3D" id="3.80.10.10">
    <property type="entry name" value="Ribonuclease Inhibitor"/>
    <property type="match status" value="2"/>
</dbReference>
<accession>A0AAU9UGU4</accession>
<dbReference type="SUPFAM" id="SSF52058">
    <property type="entry name" value="L domain-like"/>
    <property type="match status" value="1"/>
</dbReference>
<keyword evidence="2" id="KW-0677">Repeat</keyword>
<evidence type="ECO:0000259" key="3">
    <source>
        <dbReference type="Pfam" id="PF23598"/>
    </source>
</evidence>
<dbReference type="SMART" id="SM00369">
    <property type="entry name" value="LRR_TYP"/>
    <property type="match status" value="4"/>
</dbReference>
<dbReference type="EMBL" id="CAKOGL010000020">
    <property type="protein sequence ID" value="CAH2098836.1"/>
    <property type="molecule type" value="Genomic_DNA"/>
</dbReference>
<dbReference type="AlphaFoldDB" id="A0AAU9UGU4"/>
<evidence type="ECO:0000313" key="5">
    <source>
        <dbReference type="Proteomes" id="UP001153954"/>
    </source>
</evidence>
<dbReference type="Pfam" id="PF23598">
    <property type="entry name" value="LRR_14"/>
    <property type="match status" value="1"/>
</dbReference>
<evidence type="ECO:0000256" key="2">
    <source>
        <dbReference type="ARBA" id="ARBA00022737"/>
    </source>
</evidence>
<evidence type="ECO:0000256" key="1">
    <source>
        <dbReference type="ARBA" id="ARBA00022614"/>
    </source>
</evidence>
<dbReference type="Pfam" id="PF00560">
    <property type="entry name" value="LRR_1"/>
    <property type="match status" value="1"/>
</dbReference>
<dbReference type="InterPro" id="IPR032675">
    <property type="entry name" value="LRR_dom_sf"/>
</dbReference>
<keyword evidence="5" id="KW-1185">Reference proteome</keyword>
<dbReference type="PROSITE" id="PS51450">
    <property type="entry name" value="LRR"/>
    <property type="match status" value="3"/>
</dbReference>
<dbReference type="PANTHER" id="PTHR48051">
    <property type="match status" value="1"/>
</dbReference>
<dbReference type="InterPro" id="IPR003591">
    <property type="entry name" value="Leu-rich_rpt_typical-subtyp"/>
</dbReference>
<proteinExistence type="predicted"/>
<dbReference type="GO" id="GO:0005737">
    <property type="term" value="C:cytoplasm"/>
    <property type="evidence" value="ECO:0007669"/>
    <property type="project" value="TreeGrafter"/>
</dbReference>
<keyword evidence="1" id="KW-0433">Leucine-rich repeat</keyword>
<feature type="domain" description="Disease resistance R13L4/SHOC-2-like LRR" evidence="3">
    <location>
        <begin position="46"/>
        <end position="122"/>
    </location>
</feature>
<name>A0AAU9UGU4_EUPED</name>
<gene>
    <name evidence="4" type="ORF">EEDITHA_LOCUS13912</name>
</gene>
<protein>
    <recommendedName>
        <fullName evidence="3">Disease resistance R13L4/SHOC-2-like LRR domain-containing protein</fullName>
    </recommendedName>
</protein>
<sequence>MSAILKFIRENHILAVIEQAIAEKKSRVILNSFEITDIPPLLFTCTHIEYLYLHTNELKEVPVQITQLLNLTTLTLDYNNISVLPPEIGNLKNLINLNVSYNPLKVLAPEIGELESLEAFWCNRTGLLEIPKEIGKLTKLDTFGARGNEIKCIPEEMTRLKKLRWLTLEYNQIENLPPNMDSMESLVHCNFKHNMIKDFPTSLMKCNSLMYLHLSYNQINKLPPDFDTSMPPVLETIDLRYNPISNVTNNDNARVRYSEDQLVPTYNIDLGSPSSSRHAAQALAVNATALRLPAVPAPRHPDPIIDEMDFDVSSIESSEDWENSVDSSDLDVQYQNEDERAVNEFAQFFQAIGMVLPELSRYASTAS</sequence>
<evidence type="ECO:0000313" key="4">
    <source>
        <dbReference type="EMBL" id="CAH2098836.1"/>
    </source>
</evidence>
<comment type="caution">
    <text evidence="4">The sequence shown here is derived from an EMBL/GenBank/DDBJ whole genome shotgun (WGS) entry which is preliminary data.</text>
</comment>
<organism evidence="4 5">
    <name type="scientific">Euphydryas editha</name>
    <name type="common">Edith's checkerspot</name>
    <dbReference type="NCBI Taxonomy" id="104508"/>
    <lineage>
        <taxon>Eukaryota</taxon>
        <taxon>Metazoa</taxon>
        <taxon>Ecdysozoa</taxon>
        <taxon>Arthropoda</taxon>
        <taxon>Hexapoda</taxon>
        <taxon>Insecta</taxon>
        <taxon>Pterygota</taxon>
        <taxon>Neoptera</taxon>
        <taxon>Endopterygota</taxon>
        <taxon>Lepidoptera</taxon>
        <taxon>Glossata</taxon>
        <taxon>Ditrysia</taxon>
        <taxon>Papilionoidea</taxon>
        <taxon>Nymphalidae</taxon>
        <taxon>Nymphalinae</taxon>
        <taxon>Euphydryas</taxon>
    </lineage>
</organism>
<dbReference type="InterPro" id="IPR001611">
    <property type="entry name" value="Leu-rich_rpt"/>
</dbReference>